<proteinExistence type="predicted"/>
<keyword evidence="3" id="KW-1185">Reference proteome</keyword>
<name>A0AAD4VZI1_PRUDU</name>
<dbReference type="AlphaFoldDB" id="A0AAD4VZI1"/>
<feature type="compositionally biased region" description="Basic and acidic residues" evidence="1">
    <location>
        <begin position="85"/>
        <end position="94"/>
    </location>
</feature>
<feature type="compositionally biased region" description="Basic and acidic residues" evidence="1">
    <location>
        <begin position="40"/>
        <end position="53"/>
    </location>
</feature>
<gene>
    <name evidence="2" type="ORF">L3X38_024303</name>
</gene>
<sequence>MQRSSVRFQGETIIETIANEPSGPGGIAWNDVPSAGEVLPEERPEDKGKAPLEERDEENGDEEEDEIPLQRKRRASAPPTLDVDPEVRSKKVRVESSPGAEEAPLVSLEDVP</sequence>
<organism evidence="2 3">
    <name type="scientific">Prunus dulcis</name>
    <name type="common">Almond</name>
    <name type="synonym">Amygdalus dulcis</name>
    <dbReference type="NCBI Taxonomy" id="3755"/>
    <lineage>
        <taxon>Eukaryota</taxon>
        <taxon>Viridiplantae</taxon>
        <taxon>Streptophyta</taxon>
        <taxon>Embryophyta</taxon>
        <taxon>Tracheophyta</taxon>
        <taxon>Spermatophyta</taxon>
        <taxon>Magnoliopsida</taxon>
        <taxon>eudicotyledons</taxon>
        <taxon>Gunneridae</taxon>
        <taxon>Pentapetalae</taxon>
        <taxon>rosids</taxon>
        <taxon>fabids</taxon>
        <taxon>Rosales</taxon>
        <taxon>Rosaceae</taxon>
        <taxon>Amygdaloideae</taxon>
        <taxon>Amygdaleae</taxon>
        <taxon>Prunus</taxon>
    </lineage>
</organism>
<dbReference type="EMBL" id="JAJFAZ020000004">
    <property type="protein sequence ID" value="KAI5334170.1"/>
    <property type="molecule type" value="Genomic_DNA"/>
</dbReference>
<reference evidence="2 3" key="1">
    <citation type="journal article" date="2022" name="G3 (Bethesda)">
        <title>Whole-genome sequence and methylome profiling of the almond [Prunus dulcis (Mill.) D.A. Webb] cultivar 'Nonpareil'.</title>
        <authorList>
            <person name="D'Amico-Willman K.M."/>
            <person name="Ouma W.Z."/>
            <person name="Meulia T."/>
            <person name="Sideli G.M."/>
            <person name="Gradziel T.M."/>
            <person name="Fresnedo-Ramirez J."/>
        </authorList>
    </citation>
    <scope>NUCLEOTIDE SEQUENCE [LARGE SCALE GENOMIC DNA]</scope>
    <source>
        <strain evidence="2">Clone GOH B32 T37-40</strain>
    </source>
</reference>
<feature type="compositionally biased region" description="Acidic residues" evidence="1">
    <location>
        <begin position="54"/>
        <end position="67"/>
    </location>
</feature>
<accession>A0AAD4VZI1</accession>
<evidence type="ECO:0000313" key="2">
    <source>
        <dbReference type="EMBL" id="KAI5334170.1"/>
    </source>
</evidence>
<protein>
    <submittedName>
        <fullName evidence="2">Uncharacterized protein</fullName>
    </submittedName>
</protein>
<feature type="region of interest" description="Disordered" evidence="1">
    <location>
        <begin position="15"/>
        <end position="112"/>
    </location>
</feature>
<comment type="caution">
    <text evidence="2">The sequence shown here is derived from an EMBL/GenBank/DDBJ whole genome shotgun (WGS) entry which is preliminary data.</text>
</comment>
<evidence type="ECO:0000313" key="3">
    <source>
        <dbReference type="Proteomes" id="UP001054821"/>
    </source>
</evidence>
<evidence type="ECO:0000256" key="1">
    <source>
        <dbReference type="SAM" id="MobiDB-lite"/>
    </source>
</evidence>
<dbReference type="Proteomes" id="UP001054821">
    <property type="component" value="Chromosome 4"/>
</dbReference>